<comment type="similarity">
    <text evidence="1">Belongs to the ATP-dependent AMP-binding enzyme family.</text>
</comment>
<evidence type="ECO:0000313" key="8">
    <source>
        <dbReference type="Proteomes" id="UP000219435"/>
    </source>
</evidence>
<dbReference type="InterPro" id="IPR020845">
    <property type="entry name" value="AMP-binding_CS"/>
</dbReference>
<dbReference type="SUPFAM" id="SSF56801">
    <property type="entry name" value="Acetyl-CoA synthetase-like"/>
    <property type="match status" value="1"/>
</dbReference>
<evidence type="ECO:0000313" key="7">
    <source>
        <dbReference type="EMBL" id="SOC48582.1"/>
    </source>
</evidence>
<dbReference type="InterPro" id="IPR042099">
    <property type="entry name" value="ANL_N_sf"/>
</dbReference>
<accession>A0A285V3A9</accession>
<sequence>MTQTTVSSVRPYEGRLDNATKSRLAELPIGRAIRERAALTPGDVVVREQQFGIYAEHTWAQYSHDVETFACGLLRLGIRPGDSVAIMGDPSYLWMVADAAIISIGAISFGIYTTCSTEEIAHQLNTAGAVAMIAENQEYVDKLQALGDQSPTVRHVVVDDTRALFGYNDPRILPAAQLLTPEEPYTTTERAHVGELAARASADDVALLVFTSGTTGQSKAAMITHRNFMVGGALQMCRVFPEITGPDPRPVICHLSLAHAFERIVCLYSPILTAMVVHIGEDVEDLATTMVQSQPYFFHAVPRIWQKMASQAVTNIDRSSPVKRWAYRRAMAVARRERAARWDGKTPSLGLRAAYRLARICVFVPLLRKFGLGHTEIGLTAGTHTPEEVQRMWQYWGLNLINGLGMTEVGFVAFQRGHYPVPGAVGQRVPDLEVRIADDGELQYRGAGVFHGYLGEPERTAEAFTADGWFCSGDIGTVEVGGDIVLRDRKKDIMITAGGKNITPSLVENAIKGSPYISECVLFADGHKYPTALIEIDLDAVTEWAESRSLEFTGFTSLTQLPQVVSLIDSEVQRLNEQLARVEQVKKFRILPKELDPEEGDTTPTRKIRRGHFERMFQHLIEDMYADERQEAQQLQ</sequence>
<evidence type="ECO:0000256" key="1">
    <source>
        <dbReference type="ARBA" id="ARBA00006432"/>
    </source>
</evidence>
<organism evidence="7 8">
    <name type="scientific">Blastococcus aggregatus</name>
    <dbReference type="NCBI Taxonomy" id="38502"/>
    <lineage>
        <taxon>Bacteria</taxon>
        <taxon>Bacillati</taxon>
        <taxon>Actinomycetota</taxon>
        <taxon>Actinomycetes</taxon>
        <taxon>Geodermatophilales</taxon>
        <taxon>Geodermatophilaceae</taxon>
        <taxon>Blastococcus</taxon>
    </lineage>
</organism>
<keyword evidence="3" id="KW-0276">Fatty acid metabolism</keyword>
<gene>
    <name evidence="7" type="ORF">SAMN05660748_1284</name>
</gene>
<evidence type="ECO:0000256" key="2">
    <source>
        <dbReference type="ARBA" id="ARBA00022598"/>
    </source>
</evidence>
<dbReference type="Proteomes" id="UP000219435">
    <property type="component" value="Unassembled WGS sequence"/>
</dbReference>
<dbReference type="Pfam" id="PF23562">
    <property type="entry name" value="AMP-binding_C_3"/>
    <property type="match status" value="1"/>
</dbReference>
<dbReference type="GO" id="GO:0016020">
    <property type="term" value="C:membrane"/>
    <property type="evidence" value="ECO:0007669"/>
    <property type="project" value="TreeGrafter"/>
</dbReference>
<evidence type="ECO:0000256" key="5">
    <source>
        <dbReference type="ARBA" id="ARBA00032875"/>
    </source>
</evidence>
<dbReference type="Pfam" id="PF00501">
    <property type="entry name" value="AMP-binding"/>
    <property type="match status" value="1"/>
</dbReference>
<dbReference type="AlphaFoldDB" id="A0A285V3A9"/>
<dbReference type="GO" id="GO:0004467">
    <property type="term" value="F:long-chain fatty acid-CoA ligase activity"/>
    <property type="evidence" value="ECO:0007669"/>
    <property type="project" value="TreeGrafter"/>
</dbReference>
<keyword evidence="4" id="KW-0443">Lipid metabolism</keyword>
<dbReference type="RefSeq" id="WP_176522865.1">
    <property type="nucleotide sequence ID" value="NZ_OBQI01000002.1"/>
</dbReference>
<dbReference type="PROSITE" id="PS00455">
    <property type="entry name" value="AMP_BINDING"/>
    <property type="match status" value="1"/>
</dbReference>
<reference evidence="8" key="1">
    <citation type="submission" date="2017-08" db="EMBL/GenBank/DDBJ databases">
        <authorList>
            <person name="Varghese N."/>
            <person name="Submissions S."/>
        </authorList>
    </citation>
    <scope>NUCLEOTIDE SEQUENCE [LARGE SCALE GENOMIC DNA]</scope>
    <source>
        <strain evidence="8">DSM 4725</strain>
    </source>
</reference>
<protein>
    <recommendedName>
        <fullName evidence="5">Acyl-CoA synthetase</fullName>
    </recommendedName>
</protein>
<feature type="domain" description="AMP-dependent synthetase/ligase" evidence="6">
    <location>
        <begin position="34"/>
        <end position="454"/>
    </location>
</feature>
<dbReference type="InterPro" id="IPR000873">
    <property type="entry name" value="AMP-dep_synth/lig_dom"/>
</dbReference>
<dbReference type="Gene3D" id="3.40.50.12780">
    <property type="entry name" value="N-terminal domain of ligase-like"/>
    <property type="match status" value="2"/>
</dbReference>
<keyword evidence="8" id="KW-1185">Reference proteome</keyword>
<dbReference type="EMBL" id="OBQI01000002">
    <property type="protein sequence ID" value="SOC48582.1"/>
    <property type="molecule type" value="Genomic_DNA"/>
</dbReference>
<keyword evidence="2" id="KW-0436">Ligase</keyword>
<evidence type="ECO:0000256" key="4">
    <source>
        <dbReference type="ARBA" id="ARBA00023098"/>
    </source>
</evidence>
<proteinExistence type="inferred from homology"/>
<dbReference type="PANTHER" id="PTHR43272:SF32">
    <property type="entry name" value="AMP-DEPENDENT SYNTHETASE_LIGASE DOMAIN-CONTAINING PROTEIN"/>
    <property type="match status" value="1"/>
</dbReference>
<dbReference type="PANTHER" id="PTHR43272">
    <property type="entry name" value="LONG-CHAIN-FATTY-ACID--COA LIGASE"/>
    <property type="match status" value="1"/>
</dbReference>
<name>A0A285V3A9_9ACTN</name>
<evidence type="ECO:0000259" key="6">
    <source>
        <dbReference type="Pfam" id="PF00501"/>
    </source>
</evidence>
<evidence type="ECO:0000256" key="3">
    <source>
        <dbReference type="ARBA" id="ARBA00022832"/>
    </source>
</evidence>